<sequence length="952" mass="105007">MPPSVKKLEPLATPSSIEARGTARSQQQYQLGPVGTNPSLSANKETKAPHAQDAWQEPFNGSRGGFPGESASLPPILTSAPSAHGETNYVGRQLHHNSTSLTSALPSPSLTNEPSPAAAPTHGDSSGRVASLIPDATLIPKLQPDALQSGPPVSASPNIHKQAVTVTGQPQETPQLLGQNRTNKSYVPPLQQMAQGAMAALLPAEPDRSRPRLAPKDGNAENVEHPRKRSRRDNGPISNSEDPRPPVDPLAHCCQILDQRIREFNNYQSLGSMVEKARYRILRDACGNGDLFYVVLHRFFCLWTRDKARVHAAFSIQSNYIDLAFNSLLIVLRNNQEMPNIHLVWFSDFPGFLTQIPGFDNIRMQISDFLLHFATKWMPLLNEIGVRKYPLLAWEPRVLLRCCSHTLESILFTLSRRGLGIDDGPLATELTNLFAKDQRKEYQMAERNASVQDVSISREDMVVLYKTLMGQALRREAQQAAASAATPPPQPTAVQPPPMNFLQAQPQPQQPQQQQQQQQSTAHPSPILQHPQFHAFHQQSRGSRPVEPQLPVNFYGQNQQTHRQGDEGTPGGPLDSRFVLRSNQPPADVPRLLQNTGQLMSSQGSPAMPNASIQLPSLRYQPLMANGIPQPYPAGMGLQPQQRYAPHVAGPHPQAFRRHATWGQPATSLPQSPDVSHPPGEWHIRNAGAQVQVQAQGQAQARVPVNIPPHMQAHLPSPTQLQFNAQASPLQAPRLPPSNQPTQQLVSTVQGRHTQSPAPASGQALSASPTQQQNQLFLPPVRQIQRCRSRQSHSHSQHTTHPVSENEYPSSSHDWTSVQSSLHLVSLRSPERVPSIAEGTRYYQFFEKFIVKPLAVTPQTGISILQFRLSPEELTNIPTTTNSLDELPISRYFNGCHRYRVRLCRGGRAFLLMKEAGQYPAVIGLSIFTYHSISSQNCSAEGGISITIYPLS</sequence>
<protein>
    <submittedName>
        <fullName evidence="2">Uncharacterized protein</fullName>
    </submittedName>
</protein>
<feature type="region of interest" description="Disordered" evidence="1">
    <location>
        <begin position="207"/>
        <end position="248"/>
    </location>
</feature>
<comment type="caution">
    <text evidence="2">The sequence shown here is derived from an EMBL/GenBank/DDBJ whole genome shotgun (WGS) entry which is preliminary data.</text>
</comment>
<feature type="compositionally biased region" description="Pro residues" evidence="1">
    <location>
        <begin position="486"/>
        <end position="499"/>
    </location>
</feature>
<organism evidence="2 3">
    <name type="scientific">Cladobotryum mycophilum</name>
    <dbReference type="NCBI Taxonomy" id="491253"/>
    <lineage>
        <taxon>Eukaryota</taxon>
        <taxon>Fungi</taxon>
        <taxon>Dikarya</taxon>
        <taxon>Ascomycota</taxon>
        <taxon>Pezizomycotina</taxon>
        <taxon>Sordariomycetes</taxon>
        <taxon>Hypocreomycetidae</taxon>
        <taxon>Hypocreales</taxon>
        <taxon>Hypocreaceae</taxon>
        <taxon>Cladobotryum</taxon>
    </lineage>
</organism>
<accession>A0ABR0S6X4</accession>
<feature type="compositionally biased region" description="Basic and acidic residues" evidence="1">
    <location>
        <begin position="207"/>
        <end position="225"/>
    </location>
</feature>
<gene>
    <name evidence="2" type="ORF">PT974_11553</name>
</gene>
<keyword evidence="3" id="KW-1185">Reference proteome</keyword>
<feature type="region of interest" description="Disordered" evidence="1">
    <location>
        <begin position="478"/>
        <end position="526"/>
    </location>
</feature>
<evidence type="ECO:0000313" key="2">
    <source>
        <dbReference type="EMBL" id="KAK5987426.1"/>
    </source>
</evidence>
<feature type="compositionally biased region" description="Basic residues" evidence="1">
    <location>
        <begin position="785"/>
        <end position="798"/>
    </location>
</feature>
<name>A0ABR0S6X4_9HYPO</name>
<reference evidence="2 3" key="1">
    <citation type="submission" date="2024-01" db="EMBL/GenBank/DDBJ databases">
        <title>Complete genome of Cladobotryum mycophilum ATHUM6906.</title>
        <authorList>
            <person name="Christinaki A.C."/>
            <person name="Myridakis A.I."/>
            <person name="Kouvelis V.N."/>
        </authorList>
    </citation>
    <scope>NUCLEOTIDE SEQUENCE [LARGE SCALE GENOMIC DNA]</scope>
    <source>
        <strain evidence="2 3">ATHUM6906</strain>
    </source>
</reference>
<feature type="compositionally biased region" description="Low complexity" evidence="1">
    <location>
        <begin position="503"/>
        <end position="519"/>
    </location>
</feature>
<dbReference type="Proteomes" id="UP001338125">
    <property type="component" value="Unassembled WGS sequence"/>
</dbReference>
<feature type="compositionally biased region" description="Polar residues" evidence="1">
    <location>
        <begin position="740"/>
        <end position="772"/>
    </location>
</feature>
<feature type="region of interest" description="Disordered" evidence="1">
    <location>
        <begin position="559"/>
        <end position="589"/>
    </location>
</feature>
<feature type="region of interest" description="Disordered" evidence="1">
    <location>
        <begin position="728"/>
        <end position="772"/>
    </location>
</feature>
<feature type="compositionally biased region" description="Polar residues" evidence="1">
    <location>
        <begin position="23"/>
        <end position="43"/>
    </location>
</feature>
<feature type="compositionally biased region" description="Low complexity" evidence="1">
    <location>
        <begin position="98"/>
        <end position="111"/>
    </location>
</feature>
<feature type="region of interest" description="Disordered" evidence="1">
    <location>
        <begin position="1"/>
        <end position="137"/>
    </location>
</feature>
<feature type="region of interest" description="Disordered" evidence="1">
    <location>
        <begin position="785"/>
        <end position="814"/>
    </location>
</feature>
<proteinExistence type="predicted"/>
<evidence type="ECO:0000313" key="3">
    <source>
        <dbReference type="Proteomes" id="UP001338125"/>
    </source>
</evidence>
<dbReference type="EMBL" id="JAVFKD010000016">
    <property type="protein sequence ID" value="KAK5987426.1"/>
    <property type="molecule type" value="Genomic_DNA"/>
</dbReference>
<evidence type="ECO:0000256" key="1">
    <source>
        <dbReference type="SAM" id="MobiDB-lite"/>
    </source>
</evidence>